<dbReference type="PANTHER" id="PTHR38683:SF1">
    <property type="entry name" value="CHORISMATE PYRUVATE-LYASE"/>
    <property type="match status" value="1"/>
</dbReference>
<evidence type="ECO:0000313" key="6">
    <source>
        <dbReference type="EMBL" id="MFC4158163.1"/>
    </source>
</evidence>
<organism evidence="6 7">
    <name type="scientific">Chitinimonas lacunae</name>
    <dbReference type="NCBI Taxonomy" id="1963018"/>
    <lineage>
        <taxon>Bacteria</taxon>
        <taxon>Pseudomonadati</taxon>
        <taxon>Pseudomonadota</taxon>
        <taxon>Betaproteobacteria</taxon>
        <taxon>Neisseriales</taxon>
        <taxon>Chitinibacteraceae</taxon>
        <taxon>Chitinimonas</taxon>
    </lineage>
</organism>
<sequence length="178" mass="20134">MPDLASHRWGHPASRAPRRLQPWLTERGSLTARLRAHFPAVRVRLLRQGPGQPLRDELAPLGQPRPCRSVVREILLLSGDTPLVFAHSVMTYQSLRYGFGLLRHQGVKPLGATLFANPRVQRSPLAWRRLDRRHPLWRAAAAAVAGLPPQLWARRSRFTLGHAELLITEVFLPAILKE</sequence>
<dbReference type="RefSeq" id="WP_378160548.1">
    <property type="nucleotide sequence ID" value="NZ_JBHSBU010000001.1"/>
</dbReference>
<evidence type="ECO:0000313" key="7">
    <source>
        <dbReference type="Proteomes" id="UP001595791"/>
    </source>
</evidence>
<feature type="binding site" evidence="5">
    <location>
        <position position="72"/>
    </location>
    <ligand>
        <name>substrate</name>
    </ligand>
</feature>
<keyword evidence="3 5" id="KW-0456">Lyase</keyword>
<comment type="caution">
    <text evidence="5">Lacks conserved residue(s) required for the propagation of feature annotation.</text>
</comment>
<dbReference type="GO" id="GO:0016829">
    <property type="term" value="F:lyase activity"/>
    <property type="evidence" value="ECO:0007669"/>
    <property type="project" value="UniProtKB-KW"/>
</dbReference>
<accession>A0ABV8MJ75</accession>
<dbReference type="Pfam" id="PF04345">
    <property type="entry name" value="Chor_lyase"/>
    <property type="match status" value="1"/>
</dbReference>
<dbReference type="SUPFAM" id="SSF64288">
    <property type="entry name" value="Chorismate lyase-like"/>
    <property type="match status" value="1"/>
</dbReference>
<reference evidence="7" key="1">
    <citation type="journal article" date="2019" name="Int. J. Syst. Evol. Microbiol.">
        <title>The Global Catalogue of Microorganisms (GCM) 10K type strain sequencing project: providing services to taxonomists for standard genome sequencing and annotation.</title>
        <authorList>
            <consortium name="The Broad Institute Genomics Platform"/>
            <consortium name="The Broad Institute Genome Sequencing Center for Infectious Disease"/>
            <person name="Wu L."/>
            <person name="Ma J."/>
        </authorList>
    </citation>
    <scope>NUCLEOTIDE SEQUENCE [LARGE SCALE GENOMIC DNA]</scope>
    <source>
        <strain evidence="7">LMG 29894</strain>
    </source>
</reference>
<dbReference type="PANTHER" id="PTHR38683">
    <property type="entry name" value="CHORISMATE PYRUVATE-LYASE"/>
    <property type="match status" value="1"/>
</dbReference>
<evidence type="ECO:0000256" key="2">
    <source>
        <dbReference type="ARBA" id="ARBA00022688"/>
    </source>
</evidence>
<comment type="function">
    <text evidence="5">Removes the pyruvyl group from chorismate, with concomitant aromatization of the ring, to provide 4-hydroxybenzoate (4HB) for the ubiquinone pathway.</text>
</comment>
<dbReference type="Gene3D" id="3.40.1410.10">
    <property type="entry name" value="Chorismate lyase-like"/>
    <property type="match status" value="1"/>
</dbReference>
<evidence type="ECO:0000256" key="5">
    <source>
        <dbReference type="HAMAP-Rule" id="MF_01632"/>
    </source>
</evidence>
<feature type="binding site" evidence="5">
    <location>
        <position position="169"/>
    </location>
    <ligand>
        <name>substrate</name>
    </ligand>
</feature>
<comment type="similarity">
    <text evidence="5">Belongs to the UbiC family.</text>
</comment>
<keyword evidence="2 5" id="KW-0831">Ubiquinone biosynthesis</keyword>
<comment type="subcellular location">
    <subcellularLocation>
        <location evidence="5">Cytoplasm</location>
    </subcellularLocation>
</comment>
<evidence type="ECO:0000256" key="4">
    <source>
        <dbReference type="ARBA" id="ARBA00023317"/>
    </source>
</evidence>
<dbReference type="Proteomes" id="UP001595791">
    <property type="component" value="Unassembled WGS sequence"/>
</dbReference>
<dbReference type="InterPro" id="IPR007440">
    <property type="entry name" value="Chorismate--pyruvate_lyase"/>
</dbReference>
<protein>
    <recommendedName>
        <fullName evidence="5">Probable chorismate pyruvate-lyase</fullName>
        <shortName evidence="5">CL</shortName>
        <shortName evidence="5">CPL</shortName>
        <ecNumber evidence="5">4.1.3.40</ecNumber>
    </recommendedName>
</protein>
<feature type="binding site" evidence="5">
    <location>
        <position position="110"/>
    </location>
    <ligand>
        <name>substrate</name>
    </ligand>
</feature>
<name>A0ABV8MJ75_9NEIS</name>
<comment type="pathway">
    <text evidence="5">Cofactor biosynthesis; ubiquinone biosynthesis.</text>
</comment>
<dbReference type="EC" id="4.1.3.40" evidence="5"/>
<dbReference type="InterPro" id="IPR028978">
    <property type="entry name" value="Chorismate_lyase_/UTRA_dom_sf"/>
</dbReference>
<comment type="catalytic activity">
    <reaction evidence="5">
        <text>chorismate = 4-hydroxybenzoate + pyruvate</text>
        <dbReference type="Rhea" id="RHEA:16505"/>
        <dbReference type="ChEBI" id="CHEBI:15361"/>
        <dbReference type="ChEBI" id="CHEBI:17879"/>
        <dbReference type="ChEBI" id="CHEBI:29748"/>
        <dbReference type="EC" id="4.1.3.40"/>
    </reaction>
</comment>
<keyword evidence="7" id="KW-1185">Reference proteome</keyword>
<evidence type="ECO:0000256" key="3">
    <source>
        <dbReference type="ARBA" id="ARBA00023239"/>
    </source>
</evidence>
<gene>
    <name evidence="5" type="primary">ubiC</name>
    <name evidence="6" type="ORF">ACFOW7_02205</name>
</gene>
<evidence type="ECO:0000256" key="1">
    <source>
        <dbReference type="ARBA" id="ARBA00022490"/>
    </source>
</evidence>
<keyword evidence="4 5" id="KW-0670">Pyruvate</keyword>
<dbReference type="HAMAP" id="MF_01632">
    <property type="entry name" value="UbiC"/>
    <property type="match status" value="1"/>
</dbReference>
<dbReference type="EMBL" id="JBHSBU010000001">
    <property type="protein sequence ID" value="MFC4158163.1"/>
    <property type="molecule type" value="Genomic_DNA"/>
</dbReference>
<proteinExistence type="inferred from homology"/>
<comment type="caution">
    <text evidence="6">The sequence shown here is derived from an EMBL/GenBank/DDBJ whole genome shotgun (WGS) entry which is preliminary data.</text>
</comment>
<keyword evidence="1 5" id="KW-0963">Cytoplasm</keyword>